<protein>
    <recommendedName>
        <fullName evidence="3">SsrA-binding protein</fullName>
    </recommendedName>
    <alternativeName>
        <fullName evidence="3">Small protein B</fullName>
    </alternativeName>
</protein>
<dbReference type="GO" id="GO:0003723">
    <property type="term" value="F:RNA binding"/>
    <property type="evidence" value="ECO:0007669"/>
    <property type="project" value="UniProtKB-UniRule"/>
</dbReference>
<dbReference type="Gene3D" id="2.40.280.10">
    <property type="match status" value="1"/>
</dbReference>
<reference evidence="4" key="1">
    <citation type="journal article" date="2023" name="Front. Microbiol.">
        <title>Genome analysis of Candidatus Aschnera chinzeii, the bacterial endosymbiont of the blood-sucking bat fly Penicillidia jenynsii (Insecta: Diptera: Nycteribiidae).</title>
        <authorList>
            <person name="Koga R."/>
            <person name="Moriyama M."/>
            <person name="Nozaki T."/>
            <person name="Fukatsu T."/>
        </authorList>
    </citation>
    <scope>NUCLEOTIDE SEQUENCE</scope>
    <source>
        <strain evidence="4">Kw-01</strain>
    </source>
</reference>
<reference evidence="4" key="2">
    <citation type="submission" date="2023-10" db="EMBL/GenBank/DDBJ databases">
        <authorList>
            <person name="Koga R."/>
            <person name="Fukatsu T."/>
        </authorList>
    </citation>
    <scope>NUCLEOTIDE SEQUENCE</scope>
    <source>
        <strain evidence="4">Kw-01</strain>
    </source>
</reference>
<evidence type="ECO:0000256" key="1">
    <source>
        <dbReference type="ARBA" id="ARBA00022490"/>
    </source>
</evidence>
<dbReference type="GO" id="GO:0070929">
    <property type="term" value="P:trans-translation"/>
    <property type="evidence" value="ECO:0007669"/>
    <property type="project" value="UniProtKB-UniRule"/>
</dbReference>
<sequence length="120" mass="14521">MGKCNIRNSYVIIQNNEAYLLGSLIDPISNNLYIQNNYSSRTRKLLLKKHEIKFIYEKIYYNKYTTVGLMMYWKNNWCKIKIAIAKGKKNYDKRYDIKQREWNLNKSRINKNKIIKSITQ</sequence>
<evidence type="ECO:0000256" key="2">
    <source>
        <dbReference type="ARBA" id="ARBA00022884"/>
    </source>
</evidence>
<comment type="function">
    <text evidence="3">Required for rescue of stalled ribosomes mediated by trans-translation. Binds to transfer-messenger RNA (tmRNA), required for stable association of tmRNA with ribosomes. tmRNA and SmpB together mimic tRNA shape, replacing the anticodon stem-loop with SmpB. tmRNA is encoded by the ssrA gene; the 2 termini fold to resemble tRNA(Ala) and it encodes a 'tag peptide', a short internal open reading frame. During trans-translation Ala-aminoacylated tmRNA acts like a tRNA, entering the A-site of stalled ribosomes, displacing the stalled mRNA. The ribosome then switches to translate the ORF on the tmRNA; the nascent peptide is terminated with the 'tag peptide' encoded by the tmRNA and targeted for degradation. The ribosome is freed to recommence translation, which seems to be the essential function of trans-translation.</text>
</comment>
<dbReference type="HAMAP" id="MF_00023">
    <property type="entry name" value="SmpB"/>
    <property type="match status" value="1"/>
</dbReference>
<evidence type="ECO:0000256" key="3">
    <source>
        <dbReference type="HAMAP-Rule" id="MF_00023"/>
    </source>
</evidence>
<keyword evidence="1 3" id="KW-0963">Cytoplasm</keyword>
<accession>A0AAT9G4C4</accession>
<evidence type="ECO:0000313" key="4">
    <source>
        <dbReference type="EMBL" id="BET44584.1"/>
    </source>
</evidence>
<dbReference type="InterPro" id="IPR023620">
    <property type="entry name" value="SmpB"/>
</dbReference>
<dbReference type="AlphaFoldDB" id="A0AAT9G4C4"/>
<comment type="similarity">
    <text evidence="3">Belongs to the SmpB family.</text>
</comment>
<dbReference type="EMBL" id="AP028961">
    <property type="protein sequence ID" value="BET44584.1"/>
    <property type="molecule type" value="Genomic_DNA"/>
</dbReference>
<dbReference type="Pfam" id="PF01668">
    <property type="entry name" value="SmpB"/>
    <property type="match status" value="1"/>
</dbReference>
<gene>
    <name evidence="3" type="primary">smpB</name>
    <name evidence="4" type="ORF">ACHINZ_2560</name>
</gene>
<dbReference type="InterPro" id="IPR000037">
    <property type="entry name" value="SsrA-bd_prot"/>
</dbReference>
<organism evidence="4">
    <name type="scientific">Candidatus Aschnera chinzeii</name>
    <dbReference type="NCBI Taxonomy" id="1485666"/>
    <lineage>
        <taxon>Bacteria</taxon>
        <taxon>Pseudomonadati</taxon>
        <taxon>Pseudomonadota</taxon>
        <taxon>Gammaproteobacteria</taxon>
        <taxon>Enterobacterales</taxon>
        <taxon>Enterobacteriaceae</taxon>
        <taxon>Candidatus Aschnera</taxon>
    </lineage>
</organism>
<dbReference type="GO" id="GO:0070930">
    <property type="term" value="P:trans-translation-dependent protein tagging"/>
    <property type="evidence" value="ECO:0007669"/>
    <property type="project" value="TreeGrafter"/>
</dbReference>
<dbReference type="PANTHER" id="PTHR30308:SF2">
    <property type="entry name" value="SSRA-BINDING PROTEIN"/>
    <property type="match status" value="1"/>
</dbReference>
<dbReference type="SUPFAM" id="SSF74982">
    <property type="entry name" value="Small protein B (SmpB)"/>
    <property type="match status" value="1"/>
</dbReference>
<keyword evidence="2 3" id="KW-0694">RNA-binding</keyword>
<name>A0AAT9G4C4_9ENTR</name>
<dbReference type="GO" id="GO:0005829">
    <property type="term" value="C:cytosol"/>
    <property type="evidence" value="ECO:0007669"/>
    <property type="project" value="TreeGrafter"/>
</dbReference>
<proteinExistence type="inferred from homology"/>
<comment type="subcellular location">
    <subcellularLocation>
        <location evidence="3">Cytoplasm</location>
    </subcellularLocation>
    <text evidence="3">The tmRNA-SmpB complex associates with stalled 70S ribosomes.</text>
</comment>
<dbReference type="PANTHER" id="PTHR30308">
    <property type="entry name" value="TMRNA-BINDING COMPONENT OF TRANS-TRANSLATION TAGGING COMPLEX"/>
    <property type="match status" value="1"/>
</dbReference>